<feature type="region of interest" description="Disordered" evidence="5">
    <location>
        <begin position="1093"/>
        <end position="1112"/>
    </location>
</feature>
<dbReference type="InterPro" id="IPR021771">
    <property type="entry name" value="Triacylglycerol_lipase_N"/>
</dbReference>
<dbReference type="VEuPathDB" id="TriTrypDB:LDHU3_34.5630"/>
<dbReference type="VEuPathDB" id="TriTrypDB:LdCL_340043500"/>
<feature type="transmembrane region" description="Helical" evidence="6">
    <location>
        <begin position="20"/>
        <end position="41"/>
    </location>
</feature>
<gene>
    <name evidence="8" type="ORF">CGC21_27010</name>
</gene>
<dbReference type="GO" id="GO:0006629">
    <property type="term" value="P:lipid metabolic process"/>
    <property type="evidence" value="ECO:0007669"/>
    <property type="project" value="UniProtKB-KW"/>
</dbReference>
<dbReference type="VEuPathDB" id="TriTrypDB:LdBPK_343410.1"/>
<feature type="domain" description="PNPLA" evidence="7">
    <location>
        <begin position="190"/>
        <end position="339"/>
    </location>
</feature>
<evidence type="ECO:0000256" key="6">
    <source>
        <dbReference type="SAM" id="Phobius"/>
    </source>
</evidence>
<comment type="caution">
    <text evidence="4">Lacks conserved residue(s) required for the propagation of feature annotation.</text>
</comment>
<dbReference type="PROSITE" id="PS51635">
    <property type="entry name" value="PNPLA"/>
    <property type="match status" value="1"/>
</dbReference>
<dbReference type="AlphaFoldDB" id="A0A504WWX3"/>
<keyword evidence="6" id="KW-0812">Transmembrane</keyword>
<accession>A0A504WWX3</accession>
<dbReference type="InterPro" id="IPR016035">
    <property type="entry name" value="Acyl_Trfase/lysoPLipase"/>
</dbReference>
<keyword evidence="3" id="KW-0325">Glycoprotein</keyword>
<protein>
    <recommendedName>
        <fullName evidence="7">PNPLA domain-containing protein</fullName>
    </recommendedName>
</protein>
<dbReference type="Proteomes" id="UP000318447">
    <property type="component" value="Unassembled WGS sequence"/>
</dbReference>
<organism evidence="8 9">
    <name type="scientific">Leishmania donovani</name>
    <dbReference type="NCBI Taxonomy" id="5661"/>
    <lineage>
        <taxon>Eukaryota</taxon>
        <taxon>Discoba</taxon>
        <taxon>Euglenozoa</taxon>
        <taxon>Kinetoplastea</taxon>
        <taxon>Metakinetoplastina</taxon>
        <taxon>Trypanosomatida</taxon>
        <taxon>Trypanosomatidae</taxon>
        <taxon>Leishmaniinae</taxon>
        <taxon>Leishmania</taxon>
    </lineage>
</organism>
<keyword evidence="6" id="KW-0472">Membrane</keyword>
<comment type="caution">
    <text evidence="8">The sequence shown here is derived from an EMBL/GenBank/DDBJ whole genome shotgun (WGS) entry which is preliminary data.</text>
</comment>
<keyword evidence="6" id="KW-1133">Transmembrane helix</keyword>
<name>A0A504WWX3_LEIDO</name>
<dbReference type="GO" id="GO:0004806">
    <property type="term" value="F:triacylglycerol lipase activity"/>
    <property type="evidence" value="ECO:0007669"/>
    <property type="project" value="InterPro"/>
</dbReference>
<dbReference type="Pfam" id="PF11815">
    <property type="entry name" value="DUF3336"/>
    <property type="match status" value="1"/>
</dbReference>
<dbReference type="SUPFAM" id="SSF52151">
    <property type="entry name" value="FabD/lysophospholipase-like"/>
    <property type="match status" value="1"/>
</dbReference>
<dbReference type="PANTHER" id="PTHR10340">
    <property type="entry name" value="SPHINGOMYELIN PHOSPHODIESTERASE"/>
    <property type="match status" value="1"/>
</dbReference>
<dbReference type="PANTHER" id="PTHR10340:SF57">
    <property type="entry name" value="METALLOPHOS DOMAIN-CONTAINING PROTEIN"/>
    <property type="match status" value="1"/>
</dbReference>
<keyword evidence="2" id="KW-0443">Lipid metabolism</keyword>
<reference evidence="9" key="1">
    <citation type="submission" date="2019-02" db="EMBL/GenBank/DDBJ databases">
        <title>FDA dAtabase for Regulatory Grade micrObial Sequences (FDA-ARGOS): Supporting development and validation of Infectious Disease Dx tests.</title>
        <authorList>
            <person name="Duncan R."/>
            <person name="Fisher C."/>
            <person name="Tallon L."/>
            <person name="Sadzewicz L."/>
            <person name="Sengamalay N."/>
            <person name="Ott S."/>
            <person name="Godinez A."/>
            <person name="Nagaraj S."/>
            <person name="Vavikolanu K."/>
            <person name="Nadendla S."/>
            <person name="Aluvathingal J."/>
            <person name="Sichtig H."/>
        </authorList>
    </citation>
    <scope>NUCLEOTIDE SEQUENCE [LARGE SCALE GENOMIC DNA]</scope>
    <source>
        <strain evidence="9">FDAARGOS_361</strain>
    </source>
</reference>
<evidence type="ECO:0000313" key="9">
    <source>
        <dbReference type="Proteomes" id="UP000318447"/>
    </source>
</evidence>
<evidence type="ECO:0000256" key="3">
    <source>
        <dbReference type="ARBA" id="ARBA00023180"/>
    </source>
</evidence>
<evidence type="ECO:0000256" key="5">
    <source>
        <dbReference type="SAM" id="MobiDB-lite"/>
    </source>
</evidence>
<dbReference type="InterPro" id="IPR002641">
    <property type="entry name" value="PNPLA_dom"/>
</dbReference>
<proteinExistence type="predicted"/>
<evidence type="ECO:0000256" key="4">
    <source>
        <dbReference type="PROSITE-ProRule" id="PRU01161"/>
    </source>
</evidence>
<evidence type="ECO:0000313" key="8">
    <source>
        <dbReference type="EMBL" id="TPP40248.1"/>
    </source>
</evidence>
<evidence type="ECO:0000256" key="1">
    <source>
        <dbReference type="ARBA" id="ARBA00022801"/>
    </source>
</evidence>
<sequence>MDSALHAFRMHGASFYHWTSYVVYVIYSCLFFACEVIAGVLEIPTDAPQYDALTHQANCATTYEEWLPIASTLDDMDGFQKWRTDEASTYFSFEGVMRTIEELLELRSVGSAEALLDNLQKHVHRSLYGISHRRLYLYKTGTKTVIHSYNSLVCFLLGRVGEAARADRRMAVRTREVLSEMSRVYGSTALLLQGGVLASSAHFGVAKALYDAGLLPPVVYGSGSGALRFHRLLHTGEVCDPVALADFLQRSIGDVTFAEAFARTGRVLNIPFVSASPVMPRRNADVDVQLLNYLTSPDVLVRSAVLCAICPAAAVHPASSSSYGPAGGAAPPTRTLLARTRLTSAIVAYEPPVVHQSYACSWGDHVGYGVLDPVQRMRGLFCIRFCVVSDASVRGYLWQLLHQSAYRDGLRHRTRMWDWARYTFALCVLGLAHVFLRLLAWMGYDAIAAPSPTSMWTFFEDDVGENMRMHPISSVWSYLRLCYSPTTANMQVLVLEGERQVWPRLEQLRMSISVALISDIHYDPLYGTSRALKCTSDSSPMYGMQGCDSSLQLMARTLADVSAQNPSLVLYTGDWQRHKFANSSLAPAAIFKDMSERFHNVTVDGSLGAVAFSGAMGNNDVVPDYYYSLEDTVSEEELAHRVAAMRGAALLSDAEASVMRNCGYYTHMMDSVHVIVLHTLLWAHELQPPLPSNLSDPCNQFSFLRSELAKVRAANKRAIIMGHIPPGLNTYNVLKRGFGSAAGDMFWKEQYEATYNSIIREYKDLLVVQLFGHTHMFKLLTMPRNDVLGIVVPSISPIFGNHPSYLMANFSETWELEDAQSRYTIGEGVFHSGLSAKEVLSLNAGLHSVSDVRAAITLLATNDTMWDRFLTVFCGGEKRSQVFPHRKCDKQCRYIIVCSMLENNHTYIQRCVANYSLLPGPSQDTRTTVFMTAGIVLFSLFVMGASVAMLLMIRSGQTTLSWSNMKSAIWWKSLVSKQGSQTTPVLENELGDPQGGLSHECGPSKDRLRYSYMARFESTVLHGAAAWLDGAGRKLHEALAHLHAQTVAVIVATPGGRLAHLAWGWVHAPHGGVVTTPPQLSRRCAGIDTPAELRTPGSLSHPHGAWHGSRNHGGRLGATDVATCAGATVARRVRLAFQRASGHSDLVHTDGAVETA</sequence>
<dbReference type="InterPro" id="IPR029052">
    <property type="entry name" value="Metallo-depent_PP-like"/>
</dbReference>
<dbReference type="EMBL" id="RHLC01000004">
    <property type="protein sequence ID" value="TPP40248.1"/>
    <property type="molecule type" value="Genomic_DNA"/>
</dbReference>
<dbReference type="Gene3D" id="3.60.21.10">
    <property type="match status" value="1"/>
</dbReference>
<feature type="transmembrane region" description="Helical" evidence="6">
    <location>
        <begin position="929"/>
        <end position="953"/>
    </location>
</feature>
<keyword evidence="1" id="KW-0378">Hydrolase</keyword>
<dbReference type="SUPFAM" id="SSF56300">
    <property type="entry name" value="Metallo-dependent phosphatases"/>
    <property type="match status" value="1"/>
</dbReference>
<evidence type="ECO:0000259" key="7">
    <source>
        <dbReference type="PROSITE" id="PS51635"/>
    </source>
</evidence>
<evidence type="ECO:0000256" key="2">
    <source>
        <dbReference type="ARBA" id="ARBA00023098"/>
    </source>
</evidence>